<reference evidence="7 8" key="1">
    <citation type="submission" date="2020-08" db="EMBL/GenBank/DDBJ databases">
        <title>Plant Genome Project.</title>
        <authorList>
            <person name="Zhang R.-G."/>
        </authorList>
    </citation>
    <scope>NUCLEOTIDE SEQUENCE [LARGE SCALE GENOMIC DNA]</scope>
    <source>
        <tissue evidence="7">Rhizome</tissue>
    </source>
</reference>
<dbReference type="Proteomes" id="UP000734854">
    <property type="component" value="Unassembled WGS sequence"/>
</dbReference>
<dbReference type="GO" id="GO:0046081">
    <property type="term" value="P:dUTP catabolic process"/>
    <property type="evidence" value="ECO:0007669"/>
    <property type="project" value="InterPro"/>
</dbReference>
<dbReference type="InterPro" id="IPR029054">
    <property type="entry name" value="dUTPase-like"/>
</dbReference>
<organism evidence="7 8">
    <name type="scientific">Zingiber officinale</name>
    <name type="common">Ginger</name>
    <name type="synonym">Amomum zingiber</name>
    <dbReference type="NCBI Taxonomy" id="94328"/>
    <lineage>
        <taxon>Eukaryota</taxon>
        <taxon>Viridiplantae</taxon>
        <taxon>Streptophyta</taxon>
        <taxon>Embryophyta</taxon>
        <taxon>Tracheophyta</taxon>
        <taxon>Spermatophyta</taxon>
        <taxon>Magnoliopsida</taxon>
        <taxon>Liliopsida</taxon>
        <taxon>Zingiberales</taxon>
        <taxon>Zingiberaceae</taxon>
        <taxon>Zingiber</taxon>
    </lineage>
</organism>
<evidence type="ECO:0000313" key="8">
    <source>
        <dbReference type="Proteomes" id="UP000734854"/>
    </source>
</evidence>
<dbReference type="AlphaFoldDB" id="A0A8J5LEU6"/>
<evidence type="ECO:0000259" key="6">
    <source>
        <dbReference type="Pfam" id="PF00692"/>
    </source>
</evidence>
<dbReference type="GO" id="GO:0006226">
    <property type="term" value="P:dUMP biosynthetic process"/>
    <property type="evidence" value="ECO:0007669"/>
    <property type="project" value="UniProtKB-UniPathway"/>
</dbReference>
<dbReference type="EMBL" id="JACMSC010000008">
    <property type="protein sequence ID" value="KAG6510313.1"/>
    <property type="molecule type" value="Genomic_DNA"/>
</dbReference>
<keyword evidence="4" id="KW-0378">Hydrolase</keyword>
<evidence type="ECO:0000256" key="1">
    <source>
        <dbReference type="ARBA" id="ARBA00005142"/>
    </source>
</evidence>
<dbReference type="EC" id="3.6.1.23" evidence="3"/>
<dbReference type="InterPro" id="IPR033704">
    <property type="entry name" value="dUTPase_trimeric"/>
</dbReference>
<name>A0A8J5LEU6_ZINOF</name>
<dbReference type="PANTHER" id="PTHR11241">
    <property type="entry name" value="DEOXYURIDINE 5'-TRIPHOSPHATE NUCLEOTIDOHYDROLASE"/>
    <property type="match status" value="1"/>
</dbReference>
<dbReference type="InterPro" id="IPR008181">
    <property type="entry name" value="dUTPase"/>
</dbReference>
<dbReference type="GO" id="GO:0004170">
    <property type="term" value="F:dUTP diphosphatase activity"/>
    <property type="evidence" value="ECO:0007669"/>
    <property type="project" value="UniProtKB-EC"/>
</dbReference>
<dbReference type="CDD" id="cd07557">
    <property type="entry name" value="trimeric_dUTPase"/>
    <property type="match status" value="1"/>
</dbReference>
<dbReference type="UniPathway" id="UPA00610">
    <property type="reaction ID" value="UER00666"/>
</dbReference>
<dbReference type="GO" id="GO:0000287">
    <property type="term" value="F:magnesium ion binding"/>
    <property type="evidence" value="ECO:0007669"/>
    <property type="project" value="InterPro"/>
</dbReference>
<evidence type="ECO:0000256" key="2">
    <source>
        <dbReference type="ARBA" id="ARBA00006581"/>
    </source>
</evidence>
<feature type="domain" description="dUTPase-like" evidence="6">
    <location>
        <begin position="254"/>
        <end position="313"/>
    </location>
</feature>
<proteinExistence type="inferred from homology"/>
<comment type="caution">
    <text evidence="7">The sequence shown here is derived from an EMBL/GenBank/DDBJ whole genome shotgun (WGS) entry which is preliminary data.</text>
</comment>
<evidence type="ECO:0000256" key="3">
    <source>
        <dbReference type="ARBA" id="ARBA00012379"/>
    </source>
</evidence>
<dbReference type="SUPFAM" id="SSF51283">
    <property type="entry name" value="dUTPase-like"/>
    <property type="match status" value="1"/>
</dbReference>
<dbReference type="PANTHER" id="PTHR11241:SF0">
    <property type="entry name" value="DEOXYURIDINE 5'-TRIPHOSPHATE NUCLEOTIDOHYDROLASE"/>
    <property type="match status" value="1"/>
</dbReference>
<keyword evidence="8" id="KW-1185">Reference proteome</keyword>
<comment type="pathway">
    <text evidence="1">Pyrimidine metabolism; dUMP biosynthesis; dUMP from dCTP (dUTP route): step 2/2.</text>
</comment>
<dbReference type="Gene3D" id="2.70.40.10">
    <property type="match status" value="1"/>
</dbReference>
<protein>
    <recommendedName>
        <fullName evidence="3">dUTP diphosphatase</fullName>
        <ecNumber evidence="3">3.6.1.23</ecNumber>
    </recommendedName>
</protein>
<evidence type="ECO:0000313" key="7">
    <source>
        <dbReference type="EMBL" id="KAG6510313.1"/>
    </source>
</evidence>
<gene>
    <name evidence="7" type="ORF">ZIOFF_028323</name>
</gene>
<dbReference type="Pfam" id="PF00692">
    <property type="entry name" value="dUTPase"/>
    <property type="match status" value="1"/>
</dbReference>
<accession>A0A8J5LEU6</accession>
<comment type="similarity">
    <text evidence="2">Belongs to the dUTPase family.</text>
</comment>
<keyword evidence="5" id="KW-0546">Nucleotide metabolism</keyword>
<dbReference type="InterPro" id="IPR036157">
    <property type="entry name" value="dUTPase-like_sf"/>
</dbReference>
<evidence type="ECO:0000256" key="5">
    <source>
        <dbReference type="ARBA" id="ARBA00023080"/>
    </source>
</evidence>
<sequence>MSYINTQASSSYIDALQATEGIEAPALGFCRPGDCKGPVTSSTALNKQGNTQIQLLVQIQEKVLALEERIKKLEAKGSLTNIPDEVIQKLTKKVQLRLAMQERASIVPVEVLYHSRQDDIHHRVYVHCSEEAMLVTTNQVDRAFIQQESYDRLQRSVLIRGYENWRNGEANLLITKGMVGRLSNTPNVGFAYLVENVVEYLTTHGVRALPGRHNSTSSIIGQNWIIQQSTVNIPMQLTEVNTRNLLDGRISIRYAIVIKESYTIPPHGRILSSTGIYMAVPEGTYGGIAPRSGVAWMHEIHIGVGIIDSDYRGPRACFCSAYLFVVSGHRPTPELVSFFQHLKYRARQLVEDDQKAVVELGYYFPHHLPYSRSNFDFLYKNVHQLYQLKCYITLDEMTSTIESMFTAQKKRFLLQQTKLIEPLFNRKAMIDYKEVKAISNATGKPIAVRRLDPARCRPAQAKPKRRCICWNIVQKKLRKATATYAMKIGDAVAGPSGKNQRRLRIASYPKAVHYQSQ</sequence>
<evidence type="ECO:0000256" key="4">
    <source>
        <dbReference type="ARBA" id="ARBA00022801"/>
    </source>
</evidence>